<dbReference type="InterPro" id="IPR055181">
    <property type="entry name" value="FGAR-AT_PurM_N-like"/>
</dbReference>
<dbReference type="GO" id="GO:0046872">
    <property type="term" value="F:metal ion binding"/>
    <property type="evidence" value="ECO:0007669"/>
    <property type="project" value="UniProtKB-KW"/>
</dbReference>
<dbReference type="InterPro" id="IPR036676">
    <property type="entry name" value="PurM-like_C_sf"/>
</dbReference>
<keyword evidence="6" id="KW-0460">Magnesium</keyword>
<accession>A0A5S6QSV8</accession>
<feature type="domain" description="FGAR-AT PurM N-terminal-like" evidence="10">
    <location>
        <begin position="671"/>
        <end position="712"/>
    </location>
</feature>
<dbReference type="Gene3D" id="3.30.1330.10">
    <property type="entry name" value="PurM-like, N-terminal domain"/>
    <property type="match status" value="2"/>
</dbReference>
<dbReference type="Pfam" id="PF18076">
    <property type="entry name" value="FGAR-AT_N"/>
    <property type="match status" value="1"/>
</dbReference>
<dbReference type="Pfam" id="PF22689">
    <property type="entry name" value="FGAR-AT_PurM_N-like"/>
    <property type="match status" value="1"/>
</dbReference>
<dbReference type="InterPro" id="IPR010918">
    <property type="entry name" value="PurM-like_C_dom"/>
</dbReference>
<dbReference type="Pfam" id="PF02769">
    <property type="entry name" value="AIRS_C"/>
    <property type="match status" value="1"/>
</dbReference>
<feature type="domain" description="Phosphoribosylformylglycinamidine synthase N-terminal" evidence="9">
    <location>
        <begin position="77"/>
        <end position="157"/>
    </location>
</feature>
<evidence type="ECO:0000256" key="3">
    <source>
        <dbReference type="ARBA" id="ARBA00022741"/>
    </source>
</evidence>
<dbReference type="SUPFAM" id="SSF56042">
    <property type="entry name" value="PurM C-terminal domain-like"/>
    <property type="match status" value="1"/>
</dbReference>
<dbReference type="GO" id="GO:0005737">
    <property type="term" value="C:cytoplasm"/>
    <property type="evidence" value="ECO:0007669"/>
    <property type="project" value="TreeGrafter"/>
</dbReference>
<dbReference type="Proteomes" id="UP000046395">
    <property type="component" value="Unassembled WGS sequence"/>
</dbReference>
<dbReference type="Gene3D" id="3.90.650.10">
    <property type="entry name" value="PurM-like C-terminal domain"/>
    <property type="match status" value="1"/>
</dbReference>
<dbReference type="InterPro" id="IPR040707">
    <property type="entry name" value="FGAR-AT_N"/>
</dbReference>
<dbReference type="STRING" id="70415.A0A5S6QSV8"/>
<evidence type="ECO:0000256" key="6">
    <source>
        <dbReference type="ARBA" id="ARBA00022842"/>
    </source>
</evidence>
<dbReference type="SUPFAM" id="SSF55326">
    <property type="entry name" value="PurM N-terminal domain-like"/>
    <property type="match status" value="2"/>
</dbReference>
<dbReference type="WBParaSite" id="TMUE_2000010320.1">
    <property type="protein sequence ID" value="TMUE_2000010320.1"/>
    <property type="gene ID" value="WBGene00300947"/>
</dbReference>
<feature type="domain" description="PurM-like C-terminal" evidence="7">
    <location>
        <begin position="450"/>
        <end position="604"/>
    </location>
</feature>
<dbReference type="PANTHER" id="PTHR10099:SF1">
    <property type="entry name" value="PHOSPHORIBOSYLFORMYLGLYCINAMIDINE SYNTHASE"/>
    <property type="match status" value="1"/>
</dbReference>
<dbReference type="SUPFAM" id="SSF82697">
    <property type="entry name" value="PurS-like"/>
    <property type="match status" value="1"/>
</dbReference>
<protein>
    <submittedName>
        <fullName evidence="12">PurM-like C-terminal domain-containing protein</fullName>
    </submittedName>
</protein>
<keyword evidence="5" id="KW-0067">ATP-binding</keyword>
<feature type="domain" description="Phosphoribosylformylglycinamidine synthase linker" evidence="8">
    <location>
        <begin position="188"/>
        <end position="232"/>
    </location>
</feature>
<evidence type="ECO:0000256" key="5">
    <source>
        <dbReference type="ARBA" id="ARBA00022840"/>
    </source>
</evidence>
<evidence type="ECO:0000259" key="8">
    <source>
        <dbReference type="Pfam" id="PF18072"/>
    </source>
</evidence>
<keyword evidence="3" id="KW-0547">Nucleotide-binding</keyword>
<name>A0A5S6QSV8_TRIMR</name>
<evidence type="ECO:0000313" key="11">
    <source>
        <dbReference type="Proteomes" id="UP000046395"/>
    </source>
</evidence>
<dbReference type="InterPro" id="IPR041609">
    <property type="entry name" value="PurL_linker"/>
</dbReference>
<evidence type="ECO:0000313" key="12">
    <source>
        <dbReference type="WBParaSite" id="TMUE_2000010320.1"/>
    </source>
</evidence>
<dbReference type="InterPro" id="IPR036921">
    <property type="entry name" value="PurM-like_N_sf"/>
</dbReference>
<dbReference type="Gene3D" id="1.10.8.750">
    <property type="entry name" value="Phosphoribosylformylglycinamidine synthase, linker domain"/>
    <property type="match status" value="1"/>
</dbReference>
<dbReference type="SUPFAM" id="SSF109736">
    <property type="entry name" value="FGAM synthase PurL, linker domain"/>
    <property type="match status" value="1"/>
</dbReference>
<dbReference type="GO" id="GO:0005524">
    <property type="term" value="F:ATP binding"/>
    <property type="evidence" value="ECO:0007669"/>
    <property type="project" value="UniProtKB-KW"/>
</dbReference>
<keyword evidence="1" id="KW-0436">Ligase</keyword>
<evidence type="ECO:0000259" key="9">
    <source>
        <dbReference type="Pfam" id="PF18076"/>
    </source>
</evidence>
<sequence>MSVHQFFSWPAEVQMEDNFVDNGNELSTLPLELCLEAENCFYVVLEGLTYLNDELEQRLVCLLRHSFFQSKVYRKSRFDYDSASHLVFEVGPRPSFITPFSTNAVSICRSSGLRCVVRLEKSVRYKLFAEDGQLVLKAKNKIMRQMHDRMIECEYTATCNLLTQPQREEYYDVDVIGSGRAAVEMFSKIYGLSLDDVDVTDFVDVFCATEQRNPTNVELFDLAQSNSEHCRHWFFKGALAVDGMLEKETLLEMVVKTQEHSNLNNVIKFCDNSSAVRGFQVAVLRPENGARSSVFRDQQVLAHILLTAETHNFPTGVCPFPGAATGVGGRIRDVHATGKGGYPIASAAGYSFGNLHIPGYVLNWERQKHNDCCSFASPLRVLIDASNGASDYGNKFGEPIICGFARSFDQWVHWLGERFGYVKPIMFTAGLGSIDSTNVRKDSPVNGVFIVKLGGPVFRVGMGGGAASSSKVQGECDNKRKALEFNAVQRGDPEMEQKLNRVIRACAELRTENPISSIHDQGAGGNGNVIKELVEPLGAELYADRFTLGDCSVSACELWTAEYQESDALLVAPDKVETIAKIAKRERCYCDIVGRVLNNDKIVLHGFEDGCKTKPPVNLRLSSIRRLASRQKVFRMKSVSIAPPLPTRKSLELPSIEQALSMVLRHPTVSSKRYLTNKVDRSVGGLVAQQQCVGPFHTPVADVGVVALSYFDKLSCIACIKLT</sequence>
<evidence type="ECO:0000259" key="10">
    <source>
        <dbReference type="Pfam" id="PF22689"/>
    </source>
</evidence>
<organism evidence="11 12">
    <name type="scientific">Trichuris muris</name>
    <name type="common">Mouse whipworm</name>
    <dbReference type="NCBI Taxonomy" id="70415"/>
    <lineage>
        <taxon>Eukaryota</taxon>
        <taxon>Metazoa</taxon>
        <taxon>Ecdysozoa</taxon>
        <taxon>Nematoda</taxon>
        <taxon>Enoplea</taxon>
        <taxon>Dorylaimia</taxon>
        <taxon>Trichinellida</taxon>
        <taxon>Trichuridae</taxon>
        <taxon>Trichuris</taxon>
    </lineage>
</organism>
<dbReference type="InterPro" id="IPR036604">
    <property type="entry name" value="PurS-like_sf"/>
</dbReference>
<proteinExistence type="predicted"/>
<dbReference type="Pfam" id="PF18072">
    <property type="entry name" value="FGAR-AT_linker"/>
    <property type="match status" value="1"/>
</dbReference>
<dbReference type="PANTHER" id="PTHR10099">
    <property type="entry name" value="PHOSPHORIBOSYLFORMYLGLYCINAMIDINE SYNTHASE"/>
    <property type="match status" value="1"/>
</dbReference>
<dbReference type="CDD" id="cd02203">
    <property type="entry name" value="PurL_repeat1"/>
    <property type="match status" value="1"/>
</dbReference>
<evidence type="ECO:0000259" key="7">
    <source>
        <dbReference type="Pfam" id="PF02769"/>
    </source>
</evidence>
<dbReference type="AlphaFoldDB" id="A0A5S6QSV8"/>
<dbReference type="GO" id="GO:0004642">
    <property type="term" value="F:phosphoribosylformylglycinamidine synthase activity"/>
    <property type="evidence" value="ECO:0007669"/>
    <property type="project" value="TreeGrafter"/>
</dbReference>
<evidence type="ECO:0000256" key="2">
    <source>
        <dbReference type="ARBA" id="ARBA00022723"/>
    </source>
</evidence>
<reference evidence="12" key="1">
    <citation type="submission" date="2019-12" db="UniProtKB">
        <authorList>
            <consortium name="WormBaseParasite"/>
        </authorList>
    </citation>
    <scope>IDENTIFICATION</scope>
</reference>
<dbReference type="GO" id="GO:0006164">
    <property type="term" value="P:purine nucleotide biosynthetic process"/>
    <property type="evidence" value="ECO:0007669"/>
    <property type="project" value="UniProtKB-KW"/>
</dbReference>
<keyword evidence="2" id="KW-0479">Metal-binding</keyword>
<keyword evidence="11" id="KW-1185">Reference proteome</keyword>
<keyword evidence="4" id="KW-0658">Purine biosynthesis</keyword>
<dbReference type="FunFam" id="3.90.650.10:FF:000024">
    <property type="entry name" value="Phosphoribosylformylglycinamidine synthase"/>
    <property type="match status" value="1"/>
</dbReference>
<evidence type="ECO:0000256" key="1">
    <source>
        <dbReference type="ARBA" id="ARBA00022598"/>
    </source>
</evidence>
<evidence type="ECO:0000256" key="4">
    <source>
        <dbReference type="ARBA" id="ARBA00022755"/>
    </source>
</evidence>